<sequence length="94" mass="10003">MFMMVFSQLLGFTMHRRPLHVMESFQPLWIAIQHSPSSSSPALSPCSPNFPSSPNPISPQVSTPIHAGILSLSNGSSTSPSCPSSAQVLLALVL</sequence>
<protein>
    <submittedName>
        <fullName evidence="2">Uncharacterized protein</fullName>
    </submittedName>
</protein>
<dbReference type="EnsemblPlants" id="ONIVA01G16780.1">
    <property type="protein sequence ID" value="ONIVA01G16780.1"/>
    <property type="gene ID" value="ONIVA01G16780"/>
</dbReference>
<evidence type="ECO:0000313" key="3">
    <source>
        <dbReference type="Proteomes" id="UP000006591"/>
    </source>
</evidence>
<dbReference type="HOGENOM" id="CLU_2389891_0_0_1"/>
<name>A0A0E0FL77_ORYNI</name>
<dbReference type="AlphaFoldDB" id="A0A0E0FL77"/>
<evidence type="ECO:0000256" key="1">
    <source>
        <dbReference type="SAM" id="MobiDB-lite"/>
    </source>
</evidence>
<accession>A0A0E0FL77</accession>
<organism evidence="2">
    <name type="scientific">Oryza nivara</name>
    <name type="common">Indian wild rice</name>
    <name type="synonym">Oryza sativa f. spontanea</name>
    <dbReference type="NCBI Taxonomy" id="4536"/>
    <lineage>
        <taxon>Eukaryota</taxon>
        <taxon>Viridiplantae</taxon>
        <taxon>Streptophyta</taxon>
        <taxon>Embryophyta</taxon>
        <taxon>Tracheophyta</taxon>
        <taxon>Spermatophyta</taxon>
        <taxon>Magnoliopsida</taxon>
        <taxon>Liliopsida</taxon>
        <taxon>Poales</taxon>
        <taxon>Poaceae</taxon>
        <taxon>BOP clade</taxon>
        <taxon>Oryzoideae</taxon>
        <taxon>Oryzeae</taxon>
        <taxon>Oryzinae</taxon>
        <taxon>Oryza</taxon>
    </lineage>
</organism>
<dbReference type="Gramene" id="ONIVA01G16780.1">
    <property type="protein sequence ID" value="ONIVA01G16780.1"/>
    <property type="gene ID" value="ONIVA01G16780"/>
</dbReference>
<feature type="region of interest" description="Disordered" evidence="1">
    <location>
        <begin position="35"/>
        <end position="57"/>
    </location>
</feature>
<feature type="compositionally biased region" description="Low complexity" evidence="1">
    <location>
        <begin position="35"/>
        <end position="50"/>
    </location>
</feature>
<keyword evidence="3" id="KW-1185">Reference proteome</keyword>
<reference evidence="2" key="2">
    <citation type="submission" date="2018-04" db="EMBL/GenBank/DDBJ databases">
        <title>OnivRS2 (Oryza nivara Reference Sequence Version 2).</title>
        <authorList>
            <person name="Zhang J."/>
            <person name="Kudrna D."/>
            <person name="Lee S."/>
            <person name="Talag J."/>
            <person name="Rajasekar S."/>
            <person name="Welchert J."/>
            <person name="Hsing Y.-I."/>
            <person name="Wing R.A."/>
        </authorList>
    </citation>
    <scope>NUCLEOTIDE SEQUENCE [LARGE SCALE GENOMIC DNA]</scope>
</reference>
<dbReference type="Proteomes" id="UP000006591">
    <property type="component" value="Chromosome 1"/>
</dbReference>
<evidence type="ECO:0000313" key="2">
    <source>
        <dbReference type="EnsemblPlants" id="ONIVA01G16780.1"/>
    </source>
</evidence>
<proteinExistence type="predicted"/>
<reference evidence="2" key="1">
    <citation type="submission" date="2015-04" db="UniProtKB">
        <authorList>
            <consortium name="EnsemblPlants"/>
        </authorList>
    </citation>
    <scope>IDENTIFICATION</scope>
    <source>
        <strain evidence="2">SL10</strain>
    </source>
</reference>